<dbReference type="PhylomeDB" id="A0A068VCR6"/>
<dbReference type="EMBL" id="HG739247">
    <property type="protein sequence ID" value="CDP17473.1"/>
    <property type="molecule type" value="Genomic_DNA"/>
</dbReference>
<dbReference type="InterPro" id="IPR057135">
    <property type="entry name" value="At4g27190-like_LRR"/>
</dbReference>
<organism evidence="8 9">
    <name type="scientific">Coffea canephora</name>
    <name type="common">Robusta coffee</name>
    <dbReference type="NCBI Taxonomy" id="49390"/>
    <lineage>
        <taxon>Eukaryota</taxon>
        <taxon>Viridiplantae</taxon>
        <taxon>Streptophyta</taxon>
        <taxon>Embryophyta</taxon>
        <taxon>Tracheophyta</taxon>
        <taxon>Spermatophyta</taxon>
        <taxon>Magnoliopsida</taxon>
        <taxon>eudicotyledons</taxon>
        <taxon>Gunneridae</taxon>
        <taxon>Pentapetalae</taxon>
        <taxon>asterids</taxon>
        <taxon>lamiids</taxon>
        <taxon>Gentianales</taxon>
        <taxon>Rubiaceae</taxon>
        <taxon>Ixoroideae</taxon>
        <taxon>Gardenieae complex</taxon>
        <taxon>Bertiereae - Coffeeae clade</taxon>
        <taxon>Coffeeae</taxon>
        <taxon>Coffea</taxon>
    </lineage>
</organism>
<dbReference type="Pfam" id="PF00931">
    <property type="entry name" value="NB-ARC"/>
    <property type="match status" value="1"/>
</dbReference>
<evidence type="ECO:0000256" key="2">
    <source>
        <dbReference type="ARBA" id="ARBA00022614"/>
    </source>
</evidence>
<dbReference type="OMA" id="AIRITTH"/>
<evidence type="ECO:0000313" key="8">
    <source>
        <dbReference type="EMBL" id="CDP17473.1"/>
    </source>
</evidence>
<evidence type="ECO:0000256" key="1">
    <source>
        <dbReference type="ARBA" id="ARBA00008894"/>
    </source>
</evidence>
<proteinExistence type="inferred from homology"/>
<comment type="similarity">
    <text evidence="1">Belongs to the disease resistance NB-LRR family.</text>
</comment>
<evidence type="ECO:0000313" key="9">
    <source>
        <dbReference type="Proteomes" id="UP000295252"/>
    </source>
</evidence>
<dbReference type="GO" id="GO:0043531">
    <property type="term" value="F:ADP binding"/>
    <property type="evidence" value="ECO:0007669"/>
    <property type="project" value="InterPro"/>
</dbReference>
<dbReference type="Gene3D" id="1.10.8.430">
    <property type="entry name" value="Helical domain of apoptotic protease-activating factors"/>
    <property type="match status" value="1"/>
</dbReference>
<keyword evidence="2" id="KW-0433">Leucine-rich repeat</keyword>
<dbReference type="Gene3D" id="3.40.50.300">
    <property type="entry name" value="P-loop containing nucleotide triphosphate hydrolases"/>
    <property type="match status" value="1"/>
</dbReference>
<dbReference type="InterPro" id="IPR050905">
    <property type="entry name" value="Plant_NBS-LRR"/>
</dbReference>
<keyword evidence="4" id="KW-0547">Nucleotide-binding</keyword>
<evidence type="ECO:0000256" key="5">
    <source>
        <dbReference type="ARBA" id="ARBA00022821"/>
    </source>
</evidence>
<evidence type="ECO:0000256" key="3">
    <source>
        <dbReference type="ARBA" id="ARBA00022737"/>
    </source>
</evidence>
<dbReference type="Gramene" id="CDP17473">
    <property type="protein sequence ID" value="CDP17473"/>
    <property type="gene ID" value="GSCOC_T00001836001"/>
</dbReference>
<dbReference type="SUPFAM" id="SSF52540">
    <property type="entry name" value="P-loop containing nucleoside triphosphate hydrolases"/>
    <property type="match status" value="1"/>
</dbReference>
<dbReference type="GO" id="GO:0005524">
    <property type="term" value="F:ATP binding"/>
    <property type="evidence" value="ECO:0007669"/>
    <property type="project" value="UniProtKB-KW"/>
</dbReference>
<dbReference type="InterPro" id="IPR032675">
    <property type="entry name" value="LRR_dom_sf"/>
</dbReference>
<gene>
    <name evidence="8" type="ORF">GSCOC_T00001836001</name>
</gene>
<reference evidence="9" key="1">
    <citation type="journal article" date="2014" name="Science">
        <title>The coffee genome provides insight into the convergent evolution of caffeine biosynthesis.</title>
        <authorList>
            <person name="Denoeud F."/>
            <person name="Carretero-Paulet L."/>
            <person name="Dereeper A."/>
            <person name="Droc G."/>
            <person name="Guyot R."/>
            <person name="Pietrella M."/>
            <person name="Zheng C."/>
            <person name="Alberti A."/>
            <person name="Anthony F."/>
            <person name="Aprea G."/>
            <person name="Aury J.M."/>
            <person name="Bento P."/>
            <person name="Bernard M."/>
            <person name="Bocs S."/>
            <person name="Campa C."/>
            <person name="Cenci A."/>
            <person name="Combes M.C."/>
            <person name="Crouzillat D."/>
            <person name="Da Silva C."/>
            <person name="Daddiego L."/>
            <person name="De Bellis F."/>
            <person name="Dussert S."/>
            <person name="Garsmeur O."/>
            <person name="Gayraud T."/>
            <person name="Guignon V."/>
            <person name="Jahn K."/>
            <person name="Jamilloux V."/>
            <person name="Joet T."/>
            <person name="Labadie K."/>
            <person name="Lan T."/>
            <person name="Leclercq J."/>
            <person name="Lepelley M."/>
            <person name="Leroy T."/>
            <person name="Li L.T."/>
            <person name="Librado P."/>
            <person name="Lopez L."/>
            <person name="Munoz A."/>
            <person name="Noel B."/>
            <person name="Pallavicini A."/>
            <person name="Perrotta G."/>
            <person name="Poncet V."/>
            <person name="Pot D."/>
            <person name="Priyono X."/>
            <person name="Rigoreau M."/>
            <person name="Rouard M."/>
            <person name="Rozas J."/>
            <person name="Tranchant-Dubreuil C."/>
            <person name="VanBuren R."/>
            <person name="Zhang Q."/>
            <person name="Andrade A.C."/>
            <person name="Argout X."/>
            <person name="Bertrand B."/>
            <person name="de Kochko A."/>
            <person name="Graziosi G."/>
            <person name="Henry R.J."/>
            <person name="Jayarama X."/>
            <person name="Ming R."/>
            <person name="Nagai C."/>
            <person name="Rounsley S."/>
            <person name="Sankoff D."/>
            <person name="Giuliano G."/>
            <person name="Albert V.A."/>
            <person name="Wincker P."/>
            <person name="Lashermes P."/>
        </authorList>
    </citation>
    <scope>NUCLEOTIDE SEQUENCE [LARGE SCALE GENOMIC DNA]</scope>
    <source>
        <strain evidence="9">cv. DH200-94</strain>
    </source>
</reference>
<dbReference type="InterPro" id="IPR042197">
    <property type="entry name" value="Apaf_helical"/>
</dbReference>
<name>A0A068VCR6_COFCA</name>
<accession>A0A068VCR6</accession>
<keyword evidence="9" id="KW-1185">Reference proteome</keyword>
<dbReference type="InterPro" id="IPR025875">
    <property type="entry name" value="Leu-rich_rpt_4"/>
</dbReference>
<dbReference type="PRINTS" id="PR00364">
    <property type="entry name" value="DISEASERSIST"/>
</dbReference>
<dbReference type="InterPro" id="IPR003593">
    <property type="entry name" value="AAA+_ATPase"/>
</dbReference>
<evidence type="ECO:0000256" key="4">
    <source>
        <dbReference type="ARBA" id="ARBA00022741"/>
    </source>
</evidence>
<sequence length="1170" mass="133206">MECIGKLATDLWNLTFEKAKKWYYLRDNLSSLETKLQILSNRKIDFESQVTNAERSGTKKRKMEVENWFGDVRKIENEFGALKTSIEQDCLLKNAFSGGDRVEEMDAKVQGLIEESNHFGELCLEVFESRGEAREITELFGEMFRKGVETIRAWLDTNEILRIGIWGMGGVGKTTLADHIHDHLLKNTQSKVYWISVSQDFTIKGLQGDVAKRLGLDLLHEADEKVRARKLGDAFDKMEEMVVLILDDVWEYFCLDILGIDARNCRLILTTRSLQVCNQMQCHPFELKTLDTEEAWGLFERTLGSETVLDGDLERIAKSITERCGGLPLGIVVMAGSMIGVTDIHEWRNALVDLNRVEHGKMEEKVFRILERSFNRLDKYERNCFLYCCLYPEDRKIRREELIDLFIRAELMSKRESWSEEFDQGHTILNKLIRVCLLEKTTHFNGADCVKMHDLVRDMAIRITTHGNSKPESSRDDVPRFLVKSLGRSDSIVALEQEEWTQDLGAVSFYFRRIEIPRGWSPNCPKLSTLLLSQVSIEEIPDSFLRHMCGLKVLNLSQCGDITELPNSVLNLVNLTALILGGCVDLRSVPPLGNLKKMRDLDLSSTQIQDLPQDLESLVNLERLNLKDCIHLRSVPPLGKLKRLRELDLSRTTIEDLPESWESLVNLERFNLNVCWSLRRKIIIPKGTFSQFHRLQLLLLPPYGRVQVNDPEVLNQLESFKGCLSFTDFYKITRWPKYYTVYVNDILPEDRRFVNEVRGFPEKQLHFHQCKLGRGSNYLPDDMEHLIIEDCEGMGIRCLSDVFKNFINLSHLSRLDIKDSVGIEFLWQLSSASPRHQLGVSSFSPLCHLKVRLVDLPNLVGLFYGESEPYLLPAGTFSSLKELSISKCHNMKQLFTVQLLQNLQNLEELYVEDCEGLEEIAADGNGVGQGGGEGTQLTSSEGATATVILPKLRQLRLENLPQLKNICKAAMICISIEYIIIFNCPNLKRLPSFLSTIDGPPYLLPAGTFSSIRGLWISKCHTMKQLFTVQLLQSLQNLETLTVEDCEGMEEIAADGNGVGQGGGEGTQLTSSEGATATVILPKLRWLHLENLPQLKNICKAAMICDSIYEIKIFGCPNLKRLPSFLSTIDGPPSLPSTLHKIRGDKEWWESLEWDHPSAKKDLDPYFTTE</sequence>
<dbReference type="Gene3D" id="1.10.10.10">
    <property type="entry name" value="Winged helix-like DNA-binding domain superfamily/Winged helix DNA-binding domain"/>
    <property type="match status" value="1"/>
</dbReference>
<dbReference type="PANTHER" id="PTHR33463:SF187">
    <property type="entry name" value="AND NB-ARC DOMAIN DISEASE RESISTANCE PROTEIN, PUTATIVE-RELATED"/>
    <property type="match status" value="1"/>
</dbReference>
<dbReference type="GO" id="GO:0006952">
    <property type="term" value="P:defense response"/>
    <property type="evidence" value="ECO:0007669"/>
    <property type="project" value="UniProtKB-KW"/>
</dbReference>
<dbReference type="Gene3D" id="3.80.10.10">
    <property type="entry name" value="Ribonuclease Inhibitor"/>
    <property type="match status" value="3"/>
</dbReference>
<dbReference type="InterPro" id="IPR058922">
    <property type="entry name" value="WHD_DRP"/>
</dbReference>
<dbReference type="AlphaFoldDB" id="A0A068VCR6"/>
<dbReference type="Pfam" id="PF12799">
    <property type="entry name" value="LRR_4"/>
    <property type="match status" value="1"/>
</dbReference>
<dbReference type="PANTHER" id="PTHR33463">
    <property type="entry name" value="NB-ARC DOMAIN-CONTAINING PROTEIN-RELATED"/>
    <property type="match status" value="1"/>
</dbReference>
<dbReference type="InterPro" id="IPR036388">
    <property type="entry name" value="WH-like_DNA-bd_sf"/>
</dbReference>
<protein>
    <submittedName>
        <fullName evidence="8">DH200=94 genomic scaffold, scaffold_163</fullName>
    </submittedName>
</protein>
<dbReference type="SMART" id="SM00382">
    <property type="entry name" value="AAA"/>
    <property type="match status" value="1"/>
</dbReference>
<evidence type="ECO:0000259" key="7">
    <source>
        <dbReference type="SMART" id="SM00382"/>
    </source>
</evidence>
<dbReference type="Proteomes" id="UP000295252">
    <property type="component" value="Unassembled WGS sequence"/>
</dbReference>
<dbReference type="InParanoid" id="A0A068VCR6"/>
<dbReference type="Pfam" id="PF23247">
    <property type="entry name" value="LRR_RPS2"/>
    <property type="match status" value="2"/>
</dbReference>
<dbReference type="InterPro" id="IPR002182">
    <property type="entry name" value="NB-ARC"/>
</dbReference>
<dbReference type="SMART" id="SM00369">
    <property type="entry name" value="LRR_TYP"/>
    <property type="match status" value="3"/>
</dbReference>
<keyword evidence="6" id="KW-0067">ATP-binding</keyword>
<evidence type="ECO:0000256" key="6">
    <source>
        <dbReference type="ARBA" id="ARBA00022840"/>
    </source>
</evidence>
<feature type="domain" description="AAA+ ATPase" evidence="7">
    <location>
        <begin position="159"/>
        <end position="309"/>
    </location>
</feature>
<dbReference type="InterPro" id="IPR003591">
    <property type="entry name" value="Leu-rich_rpt_typical-subtyp"/>
</dbReference>
<dbReference type="FunFam" id="1.10.10.10:FF:000322">
    <property type="entry name" value="Probable disease resistance protein At1g63360"/>
    <property type="match status" value="1"/>
</dbReference>
<dbReference type="Pfam" id="PF23559">
    <property type="entry name" value="WHD_DRP"/>
    <property type="match status" value="1"/>
</dbReference>
<dbReference type="InterPro" id="IPR027417">
    <property type="entry name" value="P-loop_NTPase"/>
</dbReference>
<dbReference type="SUPFAM" id="SSF52058">
    <property type="entry name" value="L domain-like"/>
    <property type="match status" value="2"/>
</dbReference>
<keyword evidence="5" id="KW-0611">Plant defense</keyword>
<keyword evidence="3" id="KW-0677">Repeat</keyword>